<evidence type="ECO:0000313" key="2">
    <source>
        <dbReference type="Proteomes" id="UP000554482"/>
    </source>
</evidence>
<reference evidence="1 2" key="1">
    <citation type="submission" date="2020-06" db="EMBL/GenBank/DDBJ databases">
        <title>Transcriptomic and genomic resources for Thalictrum thalictroides and T. hernandezii: Facilitating candidate gene discovery in an emerging model plant lineage.</title>
        <authorList>
            <person name="Arias T."/>
            <person name="Riano-Pachon D.M."/>
            <person name="Di Stilio V.S."/>
        </authorList>
    </citation>
    <scope>NUCLEOTIDE SEQUENCE [LARGE SCALE GENOMIC DNA]</scope>
    <source>
        <strain evidence="2">cv. WT478/WT964</strain>
        <tissue evidence="1">Leaves</tissue>
    </source>
</reference>
<dbReference type="Proteomes" id="UP000554482">
    <property type="component" value="Unassembled WGS sequence"/>
</dbReference>
<dbReference type="EMBL" id="JABWDY010043136">
    <property type="protein sequence ID" value="KAF5176161.1"/>
    <property type="molecule type" value="Genomic_DNA"/>
</dbReference>
<proteinExistence type="predicted"/>
<dbReference type="OrthoDB" id="428159at2759"/>
<comment type="caution">
    <text evidence="1">The sequence shown here is derived from an EMBL/GenBank/DDBJ whole genome shotgun (WGS) entry which is preliminary data.</text>
</comment>
<evidence type="ECO:0000313" key="1">
    <source>
        <dbReference type="EMBL" id="KAF5176161.1"/>
    </source>
</evidence>
<dbReference type="AlphaFoldDB" id="A0A7J6UUP0"/>
<sequence>MGSFHLGCIAIGGYLEPQNNSVYCVSATLMVDTVFEQKVWAAPDSYPWACHIYQVQSEALQFLKNLIGSQ</sequence>
<protein>
    <submittedName>
        <fullName evidence="1">Pleckstrin-like protein</fullName>
    </submittedName>
</protein>
<gene>
    <name evidence="1" type="ORF">FRX31_034252</name>
</gene>
<name>A0A7J6UUP0_THATH</name>
<keyword evidence="2" id="KW-1185">Reference proteome</keyword>
<organism evidence="1 2">
    <name type="scientific">Thalictrum thalictroides</name>
    <name type="common">Rue-anemone</name>
    <name type="synonym">Anemone thalictroides</name>
    <dbReference type="NCBI Taxonomy" id="46969"/>
    <lineage>
        <taxon>Eukaryota</taxon>
        <taxon>Viridiplantae</taxon>
        <taxon>Streptophyta</taxon>
        <taxon>Embryophyta</taxon>
        <taxon>Tracheophyta</taxon>
        <taxon>Spermatophyta</taxon>
        <taxon>Magnoliopsida</taxon>
        <taxon>Ranunculales</taxon>
        <taxon>Ranunculaceae</taxon>
        <taxon>Thalictroideae</taxon>
        <taxon>Thalictrum</taxon>
    </lineage>
</organism>
<accession>A0A7J6UUP0</accession>